<name>A0ABU3TY19_9FIRM</name>
<dbReference type="InterPro" id="IPR008571">
    <property type="entry name" value="HerA-like"/>
</dbReference>
<evidence type="ECO:0000313" key="3">
    <source>
        <dbReference type="EMBL" id="MDU8687969.1"/>
    </source>
</evidence>
<gene>
    <name evidence="3" type="ORF">RX402_04285</name>
</gene>
<dbReference type="PANTHER" id="PTHR42957">
    <property type="entry name" value="HELICASE MJ1565-RELATED"/>
    <property type="match status" value="1"/>
</dbReference>
<dbReference type="Proteomes" id="UP001263246">
    <property type="component" value="Unassembled WGS sequence"/>
</dbReference>
<keyword evidence="3" id="KW-0067">ATP-binding</keyword>
<dbReference type="Pfam" id="PF01935">
    <property type="entry name" value="DUF87"/>
    <property type="match status" value="1"/>
</dbReference>
<sequence length="1026" mass="114384">MLRTADEKAKGSAELAPPEVLRYLQDERFHYLTAPGKERQVVDPNATKRYGNAGIGNEEIFLYQIEEITYDDKDHAPRKEALENVLSAVRVPGYNFIYLLMGDSHGVKFYYGLNRVDSDAMPEIQRLNVPEVGESILKASLEGNFRGCKIKEPSTTEKNNVLEKVRTKKFVSRIEGVAGSIKDNEEFQGVDRLVDVMRGNDFCVLIVAQAIQPEEIAALEQNLHEAYSELNTYVKVSLQDGSNSGRSSSSTKTDGTTKGSSTSTAKSSNTSNGTSKSTGSSKSTTKGTSGSGSSSTSNSGTEGSSHSEQTGKSETNGENSGTSHSDSVQSSKSVGESTSVTKEHLNKCAQEWIKYCDDVLFPRIDYGRGKGLFMTAFYVMSEYATSQIKLENTALSLYSGKQGNRVPLRAFRISGRSDSNAKNQIAFMKRFQIPSCSVYDTAEQCKARTFLSQSVRPDRTALISNWISTNELSVIAGLPQREVIGMRLQKQVEFGLNYSVPMQKNQIELGTMVQDGIDVDRMPVYLDKEILDKHIFIAGVTGSGKTTTCQKILLQSGLPFLVIEPAKTEYRIMKKYPACENLLVFTLGNDDVAPFRLNPFEFMPKESITSHVDMIKASLEAAFDQEAAEPQIIEAALYRCYENCGWDIANNYNTKYDDPFADGVHAFPTINQFLDVVPEIVIEQGFDERLKDEYIGSIRAMLQSLTLGAKGAMLNTPRSIDVDALLDKQVVLELENIRNGNEKALIMGFIMSALNEAIRERYLKTGKKHSHILLVEEAHRLLSKYTAGDSKNKKQGVETFSDMLAEIRKYGECLMIVDQIPNKLASEVLKNTNTKIIHRIFAQDDKEAVGNTIALNDEQKSFLSNLDTGRAVVFSDGYGQAMLVQVKGETSTDDAPLSDALLTERVQQYYSGECKRKIFMPVTGKGNEKTPGDVWRFIRSDIPNQIIRLWRKERKEKDAWYRRDYAELLKKSVESGWVTLEDIINWISFGGEIPENSRSAIKEFFKSYMENDAVEKINGSSIRGVM</sequence>
<dbReference type="SUPFAM" id="SSF52540">
    <property type="entry name" value="P-loop containing nucleoside triphosphate hydrolases"/>
    <property type="match status" value="1"/>
</dbReference>
<feature type="domain" description="Helicase HerA central" evidence="2">
    <location>
        <begin position="507"/>
        <end position="608"/>
    </location>
</feature>
<dbReference type="RefSeq" id="WP_249237108.1">
    <property type="nucleotide sequence ID" value="NZ_CP094473.1"/>
</dbReference>
<reference evidence="3 4" key="1">
    <citation type="submission" date="2023-10" db="EMBL/GenBank/DDBJ databases">
        <title>Host Genetic Regulation of Human Gut Microbial Structural Variation.</title>
        <authorList>
            <person name="Harmsen H.J.M."/>
        </authorList>
    </citation>
    <scope>NUCLEOTIDE SEQUENCE [LARGE SCALE GENOMIC DNA]</scope>
    <source>
        <strain evidence="3 4">HTF-F</strain>
    </source>
</reference>
<dbReference type="GO" id="GO:0005524">
    <property type="term" value="F:ATP binding"/>
    <property type="evidence" value="ECO:0007669"/>
    <property type="project" value="UniProtKB-KW"/>
</dbReference>
<protein>
    <submittedName>
        <fullName evidence="3">ATP-binding protein</fullName>
    </submittedName>
</protein>
<dbReference type="InterPro" id="IPR002789">
    <property type="entry name" value="HerA_central"/>
</dbReference>
<dbReference type="EMBL" id="JAWHPR010000002">
    <property type="protein sequence ID" value="MDU8687969.1"/>
    <property type="molecule type" value="Genomic_DNA"/>
</dbReference>
<dbReference type="Gene3D" id="3.40.50.300">
    <property type="entry name" value="P-loop containing nucleotide triphosphate hydrolases"/>
    <property type="match status" value="2"/>
</dbReference>
<evidence type="ECO:0000259" key="2">
    <source>
        <dbReference type="Pfam" id="PF01935"/>
    </source>
</evidence>
<dbReference type="InterPro" id="IPR027417">
    <property type="entry name" value="P-loop_NTPase"/>
</dbReference>
<dbReference type="PANTHER" id="PTHR42957:SF1">
    <property type="entry name" value="HELICASE MJ1565-RELATED"/>
    <property type="match status" value="1"/>
</dbReference>
<proteinExistence type="predicted"/>
<feature type="compositionally biased region" description="Low complexity" evidence="1">
    <location>
        <begin position="322"/>
        <end position="339"/>
    </location>
</feature>
<keyword evidence="3" id="KW-0547">Nucleotide-binding</keyword>
<feature type="compositionally biased region" description="Polar residues" evidence="1">
    <location>
        <begin position="308"/>
        <end position="321"/>
    </location>
</feature>
<feature type="region of interest" description="Disordered" evidence="1">
    <location>
        <begin position="239"/>
        <end position="339"/>
    </location>
</feature>
<feature type="compositionally biased region" description="Low complexity" evidence="1">
    <location>
        <begin position="241"/>
        <end position="307"/>
    </location>
</feature>
<evidence type="ECO:0000313" key="4">
    <source>
        <dbReference type="Proteomes" id="UP001263246"/>
    </source>
</evidence>
<evidence type="ECO:0000256" key="1">
    <source>
        <dbReference type="SAM" id="MobiDB-lite"/>
    </source>
</evidence>
<accession>A0ABU3TY19</accession>
<organism evidence="3 4">
    <name type="scientific">Faecalibacterium wellingii</name>
    <dbReference type="NCBI Taxonomy" id="2929491"/>
    <lineage>
        <taxon>Bacteria</taxon>
        <taxon>Bacillati</taxon>
        <taxon>Bacillota</taxon>
        <taxon>Clostridia</taxon>
        <taxon>Eubacteriales</taxon>
        <taxon>Oscillospiraceae</taxon>
        <taxon>Faecalibacterium</taxon>
    </lineage>
</organism>
<keyword evidence="4" id="KW-1185">Reference proteome</keyword>
<comment type="caution">
    <text evidence="3">The sequence shown here is derived from an EMBL/GenBank/DDBJ whole genome shotgun (WGS) entry which is preliminary data.</text>
</comment>